<evidence type="ECO:0000313" key="2">
    <source>
        <dbReference type="Proteomes" id="UP000886998"/>
    </source>
</evidence>
<protein>
    <recommendedName>
        <fullName evidence="3">Transposase</fullName>
    </recommendedName>
</protein>
<dbReference type="GO" id="GO:0003676">
    <property type="term" value="F:nucleic acid binding"/>
    <property type="evidence" value="ECO:0007669"/>
    <property type="project" value="InterPro"/>
</dbReference>
<sequence>MVLLHNACTHSSRVTHVEVVKFKWEQLDAPPYSPGMSPCDFHLFVYPENFTRVALTQTMNSRTLRMTGSRHGQRDSANNESFGSPINGIVVLRPMVYSLN</sequence>
<name>A0A8X6XD57_9ARAC</name>
<dbReference type="Gene3D" id="3.30.420.10">
    <property type="entry name" value="Ribonuclease H-like superfamily/Ribonuclease H"/>
    <property type="match status" value="1"/>
</dbReference>
<proteinExistence type="predicted"/>
<reference evidence="1" key="1">
    <citation type="submission" date="2020-08" db="EMBL/GenBank/DDBJ databases">
        <title>Multicomponent nature underlies the extraordinary mechanical properties of spider dragline silk.</title>
        <authorList>
            <person name="Kono N."/>
            <person name="Nakamura H."/>
            <person name="Mori M."/>
            <person name="Yoshida Y."/>
            <person name="Ohtoshi R."/>
            <person name="Malay A.D."/>
            <person name="Moran D.A.P."/>
            <person name="Tomita M."/>
            <person name="Numata K."/>
            <person name="Arakawa K."/>
        </authorList>
    </citation>
    <scope>NUCLEOTIDE SEQUENCE</scope>
</reference>
<dbReference type="OrthoDB" id="6753549at2759"/>
<gene>
    <name evidence="1" type="ORF">TNIN_254061</name>
</gene>
<evidence type="ECO:0000313" key="1">
    <source>
        <dbReference type="EMBL" id="GFY51578.1"/>
    </source>
</evidence>
<evidence type="ECO:0008006" key="3">
    <source>
        <dbReference type="Google" id="ProtNLM"/>
    </source>
</evidence>
<accession>A0A8X6XD57</accession>
<organism evidence="1 2">
    <name type="scientific">Trichonephila inaurata madagascariensis</name>
    <dbReference type="NCBI Taxonomy" id="2747483"/>
    <lineage>
        <taxon>Eukaryota</taxon>
        <taxon>Metazoa</taxon>
        <taxon>Ecdysozoa</taxon>
        <taxon>Arthropoda</taxon>
        <taxon>Chelicerata</taxon>
        <taxon>Arachnida</taxon>
        <taxon>Araneae</taxon>
        <taxon>Araneomorphae</taxon>
        <taxon>Entelegynae</taxon>
        <taxon>Araneoidea</taxon>
        <taxon>Nephilidae</taxon>
        <taxon>Trichonephila</taxon>
        <taxon>Trichonephila inaurata</taxon>
    </lineage>
</organism>
<keyword evidence="2" id="KW-1185">Reference proteome</keyword>
<comment type="caution">
    <text evidence="1">The sequence shown here is derived from an EMBL/GenBank/DDBJ whole genome shotgun (WGS) entry which is preliminary data.</text>
</comment>
<dbReference type="AlphaFoldDB" id="A0A8X6XD57"/>
<dbReference type="InterPro" id="IPR036397">
    <property type="entry name" value="RNaseH_sf"/>
</dbReference>
<dbReference type="EMBL" id="BMAV01008203">
    <property type="protein sequence ID" value="GFY51578.1"/>
    <property type="molecule type" value="Genomic_DNA"/>
</dbReference>
<dbReference type="Proteomes" id="UP000886998">
    <property type="component" value="Unassembled WGS sequence"/>
</dbReference>